<dbReference type="SMART" id="SM00895">
    <property type="entry name" value="FCD"/>
    <property type="match status" value="1"/>
</dbReference>
<accession>A0A172YA76</accession>
<dbReference type="SUPFAM" id="SSF46785">
    <property type="entry name" value="Winged helix' DNA-binding domain"/>
    <property type="match status" value="1"/>
</dbReference>
<reference evidence="8 9" key="1">
    <citation type="submission" date="2016-04" db="EMBL/GenBank/DDBJ databases">
        <title>Complete Genome Sequence of Halotalea alkalilenta IHB B 13600.</title>
        <authorList>
            <person name="Swarnkar M.K."/>
            <person name="Sharma A."/>
            <person name="Kaushal K."/>
            <person name="Soni R."/>
            <person name="Rana S."/>
            <person name="Singh A.K."/>
            <person name="Gulati A."/>
        </authorList>
    </citation>
    <scope>NUCLEOTIDE SEQUENCE [LARGE SCALE GENOMIC DNA]</scope>
    <source>
        <strain evidence="8 9">IHB B 13600</strain>
    </source>
</reference>
<dbReference type="PANTHER" id="PTHR43537">
    <property type="entry name" value="TRANSCRIPTIONAL REGULATOR, GNTR FAMILY"/>
    <property type="match status" value="1"/>
</dbReference>
<dbReference type="Pfam" id="PF07729">
    <property type="entry name" value="FCD"/>
    <property type="match status" value="1"/>
</dbReference>
<evidence type="ECO:0000256" key="5">
    <source>
        <dbReference type="ARBA" id="ARBA00037357"/>
    </source>
</evidence>
<dbReference type="Gene3D" id="1.20.120.530">
    <property type="entry name" value="GntR ligand-binding domain-like"/>
    <property type="match status" value="1"/>
</dbReference>
<dbReference type="STRING" id="376489.A5892_00635"/>
<dbReference type="SUPFAM" id="SSF48008">
    <property type="entry name" value="GntR ligand-binding domain-like"/>
    <property type="match status" value="1"/>
</dbReference>
<dbReference type="InterPro" id="IPR008920">
    <property type="entry name" value="TF_FadR/GntR_C"/>
</dbReference>
<dbReference type="PROSITE" id="PS50949">
    <property type="entry name" value="HTH_GNTR"/>
    <property type="match status" value="1"/>
</dbReference>
<keyword evidence="2" id="KW-0805">Transcription regulation</keyword>
<keyword evidence="3" id="KW-0238">DNA-binding</keyword>
<dbReference type="InterPro" id="IPR011711">
    <property type="entry name" value="GntR_C"/>
</dbReference>
<keyword evidence="1" id="KW-0678">Repressor</keyword>
<dbReference type="EMBL" id="CP015243">
    <property type="protein sequence ID" value="ANF56151.1"/>
    <property type="molecule type" value="Genomic_DNA"/>
</dbReference>
<evidence type="ECO:0000256" key="2">
    <source>
        <dbReference type="ARBA" id="ARBA00023015"/>
    </source>
</evidence>
<comment type="function">
    <text evidence="5">Transcriptional repressor for the pyruvate dehydrogenase complex genes aceEF and lpd.</text>
</comment>
<dbReference type="Proteomes" id="UP000077875">
    <property type="component" value="Chromosome"/>
</dbReference>
<gene>
    <name evidence="8" type="primary">pdhR</name>
    <name evidence="8" type="ORF">A5892_00635</name>
</gene>
<dbReference type="AlphaFoldDB" id="A0A172YA76"/>
<dbReference type="GO" id="GO:0003700">
    <property type="term" value="F:DNA-binding transcription factor activity"/>
    <property type="evidence" value="ECO:0007669"/>
    <property type="project" value="InterPro"/>
</dbReference>
<evidence type="ECO:0000313" key="9">
    <source>
        <dbReference type="Proteomes" id="UP000077875"/>
    </source>
</evidence>
<dbReference type="Pfam" id="PF00392">
    <property type="entry name" value="GntR"/>
    <property type="match status" value="1"/>
</dbReference>
<feature type="domain" description="HTH gntR-type" evidence="7">
    <location>
        <begin position="12"/>
        <end position="80"/>
    </location>
</feature>
<organism evidence="8 9">
    <name type="scientific">Halotalea alkalilenta</name>
    <dbReference type="NCBI Taxonomy" id="376489"/>
    <lineage>
        <taxon>Bacteria</taxon>
        <taxon>Pseudomonadati</taxon>
        <taxon>Pseudomonadota</taxon>
        <taxon>Gammaproteobacteria</taxon>
        <taxon>Oceanospirillales</taxon>
        <taxon>Halomonadaceae</taxon>
        <taxon>Halotalea</taxon>
    </lineage>
</organism>
<dbReference type="CDD" id="cd07377">
    <property type="entry name" value="WHTH_GntR"/>
    <property type="match status" value="1"/>
</dbReference>
<proteinExistence type="predicted"/>
<evidence type="ECO:0000259" key="7">
    <source>
        <dbReference type="PROSITE" id="PS50949"/>
    </source>
</evidence>
<name>A0A172YA76_9GAMM</name>
<dbReference type="KEGG" id="haa:A5892_00635"/>
<sequence length="269" mass="30032">MAEAVGQRIRPRRLADEIVRELERLVLEGNFVAGERLPAERVLAERFGVSRPTLREAIQRLAAKGLLSSRQGGGTYVSSQLGASFDDPLDGLMSESLEARHDLLEYRHLLEGGCAYYAALRATDLDRERLSAAFARVEAIYRAPLGEQRDEEAAADVGFHLVIAEVSHNLVLLHSMRSLHGMMTRNTVINIAGMHAQRAETRDRLFEQHRALFEAIRDGQARRARALSGQHIDYVREVLLESEEEALRFARARRRQEARGALAGCGPDG</sequence>
<evidence type="ECO:0000256" key="1">
    <source>
        <dbReference type="ARBA" id="ARBA00022491"/>
    </source>
</evidence>
<protein>
    <recommendedName>
        <fullName evidence="6">Pyruvate dehydrogenase complex repressor</fullName>
    </recommendedName>
</protein>
<dbReference type="InterPro" id="IPR000524">
    <property type="entry name" value="Tscrpt_reg_HTH_GntR"/>
</dbReference>
<dbReference type="InterPro" id="IPR036388">
    <property type="entry name" value="WH-like_DNA-bd_sf"/>
</dbReference>
<dbReference type="GO" id="GO:0003677">
    <property type="term" value="F:DNA binding"/>
    <property type="evidence" value="ECO:0007669"/>
    <property type="project" value="UniProtKB-KW"/>
</dbReference>
<evidence type="ECO:0000256" key="4">
    <source>
        <dbReference type="ARBA" id="ARBA00023163"/>
    </source>
</evidence>
<keyword evidence="4" id="KW-0804">Transcription</keyword>
<keyword evidence="9" id="KW-1185">Reference proteome</keyword>
<dbReference type="PRINTS" id="PR00035">
    <property type="entry name" value="HTHGNTR"/>
</dbReference>
<evidence type="ECO:0000256" key="3">
    <source>
        <dbReference type="ARBA" id="ARBA00023125"/>
    </source>
</evidence>
<dbReference type="SMART" id="SM00345">
    <property type="entry name" value="HTH_GNTR"/>
    <property type="match status" value="1"/>
</dbReference>
<dbReference type="InterPro" id="IPR036390">
    <property type="entry name" value="WH_DNA-bd_sf"/>
</dbReference>
<evidence type="ECO:0000313" key="8">
    <source>
        <dbReference type="EMBL" id="ANF56151.1"/>
    </source>
</evidence>
<evidence type="ECO:0000256" key="6">
    <source>
        <dbReference type="ARBA" id="ARBA00039592"/>
    </source>
</evidence>
<dbReference type="Gene3D" id="1.10.10.10">
    <property type="entry name" value="Winged helix-like DNA-binding domain superfamily/Winged helix DNA-binding domain"/>
    <property type="match status" value="1"/>
</dbReference>
<dbReference type="PANTHER" id="PTHR43537:SF34">
    <property type="entry name" value="PYRUVATE DEHYDROGENASE COMPLEX REPRESSOR"/>
    <property type="match status" value="1"/>
</dbReference>